<evidence type="ECO:0000313" key="1">
    <source>
        <dbReference type="EMBL" id="MBO1926580.1"/>
    </source>
</evidence>
<dbReference type="EMBL" id="JAGETV010000004">
    <property type="protein sequence ID" value="MBO1926580.1"/>
    <property type="molecule type" value="Genomic_DNA"/>
</dbReference>
<sequence length="107" mass="12658">MKFFKDSHNEIFVITEAQMHLVRHDWAEITAEQRDLILKEKDSTEQSSEPLTEERISAIKERLLEIDVESIRPLRAIATDTARYYDHQKLKSLNSERVNLLKELHNI</sequence>
<accession>A0ABS3Q2M7</accession>
<organism evidence="1 2">
    <name type="scientific">Thiomicrorhabdus marina</name>
    <dbReference type="NCBI Taxonomy" id="2818442"/>
    <lineage>
        <taxon>Bacteria</taxon>
        <taxon>Pseudomonadati</taxon>
        <taxon>Pseudomonadota</taxon>
        <taxon>Gammaproteobacteria</taxon>
        <taxon>Thiotrichales</taxon>
        <taxon>Piscirickettsiaceae</taxon>
        <taxon>Thiomicrorhabdus</taxon>
    </lineage>
</organism>
<protein>
    <submittedName>
        <fullName evidence="1">Uncharacterized protein</fullName>
    </submittedName>
</protein>
<proteinExistence type="predicted"/>
<keyword evidence="2" id="KW-1185">Reference proteome</keyword>
<reference evidence="1 2" key="1">
    <citation type="submission" date="2021-03" db="EMBL/GenBank/DDBJ databases">
        <title>Thiomicrorhabdus sp.nov.,novel sulfur-oxidizing bacteria isolated from coastal sediment.</title>
        <authorList>
            <person name="Liu X."/>
        </authorList>
    </citation>
    <scope>NUCLEOTIDE SEQUENCE [LARGE SCALE GENOMIC DNA]</scope>
    <source>
        <strain evidence="1 2">6S2-11</strain>
    </source>
</reference>
<name>A0ABS3Q2M7_9GAMM</name>
<dbReference type="RefSeq" id="WP_208147880.1">
    <property type="nucleotide sequence ID" value="NZ_JAGETV010000004.1"/>
</dbReference>
<comment type="caution">
    <text evidence="1">The sequence shown here is derived from an EMBL/GenBank/DDBJ whole genome shotgun (WGS) entry which is preliminary data.</text>
</comment>
<evidence type="ECO:0000313" key="2">
    <source>
        <dbReference type="Proteomes" id="UP000664835"/>
    </source>
</evidence>
<gene>
    <name evidence="1" type="ORF">J3998_03240</name>
</gene>
<dbReference type="Proteomes" id="UP000664835">
    <property type="component" value="Unassembled WGS sequence"/>
</dbReference>